<dbReference type="EMBL" id="CP070372">
    <property type="protein sequence ID" value="QRZ16118.1"/>
    <property type="molecule type" value="Genomic_DNA"/>
</dbReference>
<accession>A0ABX7JPE4</accession>
<dbReference type="PANTHER" id="PTHR33608:SF14">
    <property type="entry name" value="POSSIBLE CONSERVED SECRETED PROTEIN"/>
    <property type="match status" value="1"/>
</dbReference>
<evidence type="ECO:0000313" key="2">
    <source>
        <dbReference type="EMBL" id="QRZ16118.1"/>
    </source>
</evidence>
<keyword evidence="2" id="KW-0614">Plasmid</keyword>
<dbReference type="InterPro" id="IPR002881">
    <property type="entry name" value="DUF58"/>
</dbReference>
<evidence type="ECO:0000259" key="1">
    <source>
        <dbReference type="Pfam" id="PF01882"/>
    </source>
</evidence>
<dbReference type="Proteomes" id="UP000663629">
    <property type="component" value="Plasmid p2"/>
</dbReference>
<dbReference type="Pfam" id="PF01882">
    <property type="entry name" value="DUF58"/>
    <property type="match status" value="1"/>
</dbReference>
<evidence type="ECO:0000313" key="3">
    <source>
        <dbReference type="Proteomes" id="UP000663629"/>
    </source>
</evidence>
<proteinExistence type="predicted"/>
<gene>
    <name evidence="2" type="ORF">JWJ88_21495</name>
</gene>
<name>A0ABX7JPE4_9RHOB</name>
<protein>
    <recommendedName>
        <fullName evidence="1">DUF58 domain-containing protein</fullName>
    </recommendedName>
</protein>
<dbReference type="InterPro" id="IPR036465">
    <property type="entry name" value="vWFA_dom_sf"/>
</dbReference>
<sequence>MNAQLHLFDALAWRLAQGLPGLRSGSHAGRMRGAGENFADIAPLLAHPDPRRLDLRRSVMDPLGALHVRRFQTRTDLRLHVALDASASLGAVARADRLGLARLLAAGFAQAARCARDLFSLTVCAGDRVLHDQPPTRRSLAPELLELPLEPAGRGTNALTVMAHELPRERVLVVLISDFELAQDELAALLTILRPRAVLPIWLRDSGLDAPPPQLGLAEVRDPETGRRRTVLTTPRWATRQAQATANRHTALRRTFAEHGLSPIEITDSIDVAQLAVSVSEAPL</sequence>
<feature type="domain" description="DUF58" evidence="1">
    <location>
        <begin position="64"/>
        <end position="249"/>
    </location>
</feature>
<organism evidence="2 3">
    <name type="scientific">Paracoccus methylovorus</name>
    <dbReference type="NCBI Taxonomy" id="2812658"/>
    <lineage>
        <taxon>Bacteria</taxon>
        <taxon>Pseudomonadati</taxon>
        <taxon>Pseudomonadota</taxon>
        <taxon>Alphaproteobacteria</taxon>
        <taxon>Rhodobacterales</taxon>
        <taxon>Paracoccaceae</taxon>
        <taxon>Paracoccus</taxon>
    </lineage>
</organism>
<keyword evidence="3" id="KW-1185">Reference proteome</keyword>
<dbReference type="RefSeq" id="WP_205297002.1">
    <property type="nucleotide sequence ID" value="NZ_CP070372.1"/>
</dbReference>
<reference evidence="2 3" key="1">
    <citation type="submission" date="2021-02" db="EMBL/GenBank/DDBJ databases">
        <title>Paracoccus methylovroum sp.nov., a new methanol and methylamine utilizing methylotrophic denitrifer.</title>
        <authorList>
            <person name="Timsy T."/>
            <person name="Behrendt U."/>
            <person name="Ulrich A."/>
            <person name="Spanner T."/>
            <person name="Foesel B.U."/>
            <person name="Horn M.A."/>
            <person name="Kolb S."/>
        </authorList>
    </citation>
    <scope>NUCLEOTIDE SEQUENCE [LARGE SCALE GENOMIC DNA]</scope>
    <source>
        <strain evidence="2 3">H4-D09</strain>
        <plasmid evidence="2 3">p2</plasmid>
    </source>
</reference>
<dbReference type="SUPFAM" id="SSF53300">
    <property type="entry name" value="vWA-like"/>
    <property type="match status" value="1"/>
</dbReference>
<geneLocation type="plasmid" evidence="2 3">
    <name>p2</name>
</geneLocation>
<dbReference type="PANTHER" id="PTHR33608">
    <property type="entry name" value="BLL2464 PROTEIN"/>
    <property type="match status" value="1"/>
</dbReference>